<name>A0ACC3CIX5_PYRYE</name>
<evidence type="ECO:0000313" key="2">
    <source>
        <dbReference type="Proteomes" id="UP000798662"/>
    </source>
</evidence>
<dbReference type="Proteomes" id="UP000798662">
    <property type="component" value="Chromosome 3"/>
</dbReference>
<keyword evidence="2" id="KW-1185">Reference proteome</keyword>
<dbReference type="EMBL" id="CM020620">
    <property type="protein sequence ID" value="KAK1870241.1"/>
    <property type="molecule type" value="Genomic_DNA"/>
</dbReference>
<protein>
    <submittedName>
        <fullName evidence="1">Uncharacterized protein</fullName>
    </submittedName>
</protein>
<reference evidence="1" key="1">
    <citation type="submission" date="2019-11" db="EMBL/GenBank/DDBJ databases">
        <title>Nori genome reveals adaptations in red seaweeds to the harsh intertidal environment.</title>
        <authorList>
            <person name="Wang D."/>
            <person name="Mao Y."/>
        </authorList>
    </citation>
    <scope>NUCLEOTIDE SEQUENCE</scope>
    <source>
        <tissue evidence="1">Gametophyte</tissue>
    </source>
</reference>
<organism evidence="1 2">
    <name type="scientific">Pyropia yezoensis</name>
    <name type="common">Susabi-nori</name>
    <name type="synonym">Porphyra yezoensis</name>
    <dbReference type="NCBI Taxonomy" id="2788"/>
    <lineage>
        <taxon>Eukaryota</taxon>
        <taxon>Rhodophyta</taxon>
        <taxon>Bangiophyceae</taxon>
        <taxon>Bangiales</taxon>
        <taxon>Bangiaceae</taxon>
        <taxon>Pyropia</taxon>
    </lineage>
</organism>
<gene>
    <name evidence="1" type="ORF">I4F81_012703</name>
</gene>
<sequence length="345" mass="36837">MIAEQAASGRSAMIVPKIDPPPYSELYRMMLDALWSRPRGVHKRLAVSVGSVRLKMKVGDCAEVYALAAGTNWRAGVLTAAAVGTVNKLDFLDVVDAVNAGRSSGVSRLAEPGNQHTIPVAQAPLPLDLRSTPPEFRDAVFLSVRDLTFGDVRALGYVAAAGDDTFVADTMAMDAIRSVNSKQLTGAGWDNIVMYWEHLHCIARSLHPTTYSAVTLTELLGRGASYIGNDPVLQDMTVNAAVGHKEVRQMAGKAGDGNQQYTVKDLLRLGRGASQHATGTACFSPKNALQLDGVFSLMGPVGPGAVWVQAKKRGATALPHSNPVTILRHLRKKGVEAGAPVRRPR</sequence>
<proteinExistence type="predicted"/>
<accession>A0ACC3CIX5</accession>
<evidence type="ECO:0000313" key="1">
    <source>
        <dbReference type="EMBL" id="KAK1870241.1"/>
    </source>
</evidence>
<comment type="caution">
    <text evidence="1">The sequence shown here is derived from an EMBL/GenBank/DDBJ whole genome shotgun (WGS) entry which is preliminary data.</text>
</comment>